<dbReference type="Gene3D" id="2.102.10.10">
    <property type="entry name" value="Rieske [2Fe-2S] iron-sulphur domain"/>
    <property type="match status" value="1"/>
</dbReference>
<sequence>MSAFVPVTAFKGASLTSSNSAVCGTKVKYSAPARRSSLVMKQDAWVPLLDTSEISPGELKGVVTAGQQILVSCDYDGQVYASANICPHLGTPLTDGSVGDGVLTCTQHKSSWDLSTGELAGDWCPFPPLIGPVLGKLQGPRPLTIYPVRENAGRIEALLDVDAKADYEKEYWQGILDATGKATGAYH</sequence>
<dbReference type="PROSITE" id="PS51296">
    <property type="entry name" value="RIESKE"/>
    <property type="match status" value="1"/>
</dbReference>
<evidence type="ECO:0000256" key="3">
    <source>
        <dbReference type="ARBA" id="ARBA00023004"/>
    </source>
</evidence>
<dbReference type="GeneID" id="17319407"/>
<dbReference type="OrthoDB" id="423598at2759"/>
<dbReference type="STRING" id="2769.R7QSE7"/>
<dbReference type="GO" id="GO:0051537">
    <property type="term" value="F:2 iron, 2 sulfur cluster binding"/>
    <property type="evidence" value="ECO:0007669"/>
    <property type="project" value="UniProtKB-KW"/>
</dbReference>
<organism evidence="6 7">
    <name type="scientific">Chondrus crispus</name>
    <name type="common">Carrageen Irish moss</name>
    <name type="synonym">Polymorpha crispa</name>
    <dbReference type="NCBI Taxonomy" id="2769"/>
    <lineage>
        <taxon>Eukaryota</taxon>
        <taxon>Rhodophyta</taxon>
        <taxon>Florideophyceae</taxon>
        <taxon>Rhodymeniophycidae</taxon>
        <taxon>Gigartinales</taxon>
        <taxon>Gigartinaceae</taxon>
        <taxon>Chondrus</taxon>
    </lineage>
</organism>
<dbReference type="SUPFAM" id="SSF50022">
    <property type="entry name" value="ISP domain"/>
    <property type="match status" value="1"/>
</dbReference>
<dbReference type="Proteomes" id="UP000012073">
    <property type="component" value="Unassembled WGS sequence"/>
</dbReference>
<dbReference type="GO" id="GO:0046872">
    <property type="term" value="F:metal ion binding"/>
    <property type="evidence" value="ECO:0007669"/>
    <property type="project" value="UniProtKB-KW"/>
</dbReference>
<dbReference type="KEGG" id="ccp:CHC_T00009355001"/>
<dbReference type="EMBL" id="HG002370">
    <property type="protein sequence ID" value="CDF41402.1"/>
    <property type="molecule type" value="Genomic_DNA"/>
</dbReference>
<keyword evidence="2" id="KW-0479">Metal-binding</keyword>
<gene>
    <name evidence="6" type="ORF">CHC_T00009355001</name>
</gene>
<name>R7QSE7_CHOCR</name>
<evidence type="ECO:0000259" key="5">
    <source>
        <dbReference type="PROSITE" id="PS51296"/>
    </source>
</evidence>
<keyword evidence="3" id="KW-0408">Iron</keyword>
<keyword evidence="1" id="KW-0001">2Fe-2S</keyword>
<evidence type="ECO:0000256" key="2">
    <source>
        <dbReference type="ARBA" id="ARBA00022723"/>
    </source>
</evidence>
<dbReference type="PhylomeDB" id="R7QSE7"/>
<dbReference type="OMA" id="ANICPHL"/>
<accession>R7QSE7</accession>
<feature type="domain" description="Rieske" evidence="5">
    <location>
        <begin position="46"/>
        <end position="157"/>
    </location>
</feature>
<dbReference type="CDD" id="cd03467">
    <property type="entry name" value="Rieske"/>
    <property type="match status" value="1"/>
</dbReference>
<evidence type="ECO:0000313" key="7">
    <source>
        <dbReference type="Proteomes" id="UP000012073"/>
    </source>
</evidence>
<evidence type="ECO:0000313" key="6">
    <source>
        <dbReference type="EMBL" id="CDF41402.1"/>
    </source>
</evidence>
<reference evidence="7" key="1">
    <citation type="journal article" date="2013" name="Proc. Natl. Acad. Sci. U.S.A.">
        <title>Genome structure and metabolic features in the red seaweed Chondrus crispus shed light on evolution of the Archaeplastida.</title>
        <authorList>
            <person name="Collen J."/>
            <person name="Porcel B."/>
            <person name="Carre W."/>
            <person name="Ball S.G."/>
            <person name="Chaparro C."/>
            <person name="Tonon T."/>
            <person name="Barbeyron T."/>
            <person name="Michel G."/>
            <person name="Noel B."/>
            <person name="Valentin K."/>
            <person name="Elias M."/>
            <person name="Artiguenave F."/>
            <person name="Arun A."/>
            <person name="Aury J.M."/>
            <person name="Barbosa-Neto J.F."/>
            <person name="Bothwell J.H."/>
            <person name="Bouget F.Y."/>
            <person name="Brillet L."/>
            <person name="Cabello-Hurtado F."/>
            <person name="Capella-Gutierrez S."/>
            <person name="Charrier B."/>
            <person name="Cladiere L."/>
            <person name="Cock J.M."/>
            <person name="Coelho S.M."/>
            <person name="Colleoni C."/>
            <person name="Czjzek M."/>
            <person name="Da Silva C."/>
            <person name="Delage L."/>
            <person name="Denoeud F."/>
            <person name="Deschamps P."/>
            <person name="Dittami S.M."/>
            <person name="Gabaldon T."/>
            <person name="Gachon C.M."/>
            <person name="Groisillier A."/>
            <person name="Herve C."/>
            <person name="Jabbari K."/>
            <person name="Katinka M."/>
            <person name="Kloareg B."/>
            <person name="Kowalczyk N."/>
            <person name="Labadie K."/>
            <person name="Leblanc C."/>
            <person name="Lopez P.J."/>
            <person name="McLachlan D.H."/>
            <person name="Meslet-Cladiere L."/>
            <person name="Moustafa A."/>
            <person name="Nehr Z."/>
            <person name="Nyvall Collen P."/>
            <person name="Panaud O."/>
            <person name="Partensky F."/>
            <person name="Poulain J."/>
            <person name="Rensing S.A."/>
            <person name="Rousvoal S."/>
            <person name="Samson G."/>
            <person name="Symeonidi A."/>
            <person name="Weissenbach J."/>
            <person name="Zambounis A."/>
            <person name="Wincker P."/>
            <person name="Boyen C."/>
        </authorList>
    </citation>
    <scope>NUCLEOTIDE SEQUENCE [LARGE SCALE GENOMIC DNA]</scope>
    <source>
        <strain evidence="7">cv. Stackhouse</strain>
    </source>
</reference>
<dbReference type="Pfam" id="PF00355">
    <property type="entry name" value="Rieske"/>
    <property type="match status" value="1"/>
</dbReference>
<keyword evidence="4" id="KW-0411">Iron-sulfur</keyword>
<evidence type="ECO:0000256" key="1">
    <source>
        <dbReference type="ARBA" id="ARBA00022714"/>
    </source>
</evidence>
<dbReference type="AlphaFoldDB" id="R7QSE7"/>
<dbReference type="PANTHER" id="PTHR21496">
    <property type="entry name" value="FERREDOXIN-RELATED"/>
    <property type="match status" value="1"/>
</dbReference>
<proteinExistence type="predicted"/>
<dbReference type="InterPro" id="IPR017941">
    <property type="entry name" value="Rieske_2Fe-2S"/>
</dbReference>
<dbReference type="Gramene" id="CDF41402">
    <property type="protein sequence ID" value="CDF41402"/>
    <property type="gene ID" value="CHC_T00009355001"/>
</dbReference>
<dbReference type="PANTHER" id="PTHR21496:SF23">
    <property type="entry name" value="3-PHENYLPROPIONATE_CINNAMIC ACID DIOXYGENASE FERREDOXIN SUBUNIT"/>
    <property type="match status" value="1"/>
</dbReference>
<evidence type="ECO:0000256" key="4">
    <source>
        <dbReference type="ARBA" id="ARBA00023014"/>
    </source>
</evidence>
<dbReference type="RefSeq" id="XP_005711696.1">
    <property type="nucleotide sequence ID" value="XM_005711639.1"/>
</dbReference>
<dbReference type="InterPro" id="IPR036922">
    <property type="entry name" value="Rieske_2Fe-2S_sf"/>
</dbReference>
<protein>
    <submittedName>
        <fullName evidence="6">Ferredoxin component</fullName>
    </submittedName>
</protein>
<keyword evidence="7" id="KW-1185">Reference proteome</keyword>